<feature type="region of interest" description="Disordered" evidence="1">
    <location>
        <begin position="43"/>
        <end position="63"/>
    </location>
</feature>
<gene>
    <name evidence="2" type="ORF">CLV93_10344</name>
</gene>
<name>A0A2P8CFG9_9BACT</name>
<dbReference type="EMBL" id="PYGC01000003">
    <property type="protein sequence ID" value="PSK83629.1"/>
    <property type="molecule type" value="Genomic_DNA"/>
</dbReference>
<sequence>MFTATSPRVKLSDAYVINRSHSRLWSSRKASSVIAGKVVNPPQMPTVRKMRNSGDSQSPCPVKPKIKPVKRLPGIVHNQRPPRERPSVCEFECSGRRRTGRLFRQTLPCLQSVMTSSYNRNFSVQFHIAEVISLWETVNGRLHCPYQMYGLIRLVILPVAFINNFYD</sequence>
<comment type="caution">
    <text evidence="2">The sequence shown here is derived from an EMBL/GenBank/DDBJ whole genome shotgun (WGS) entry which is preliminary data.</text>
</comment>
<dbReference type="Proteomes" id="UP000240621">
    <property type="component" value="Unassembled WGS sequence"/>
</dbReference>
<evidence type="ECO:0000313" key="2">
    <source>
        <dbReference type="EMBL" id="PSK83629.1"/>
    </source>
</evidence>
<evidence type="ECO:0000313" key="3">
    <source>
        <dbReference type="Proteomes" id="UP000240621"/>
    </source>
</evidence>
<proteinExistence type="predicted"/>
<protein>
    <submittedName>
        <fullName evidence="2">Uncharacterized protein</fullName>
    </submittedName>
</protein>
<reference evidence="2 3" key="1">
    <citation type="submission" date="2018-03" db="EMBL/GenBank/DDBJ databases">
        <title>Genomic Encyclopedia of Archaeal and Bacterial Type Strains, Phase II (KMG-II): from individual species to whole genera.</title>
        <authorList>
            <person name="Goeker M."/>
        </authorList>
    </citation>
    <scope>NUCLEOTIDE SEQUENCE [LARGE SCALE GENOMIC DNA]</scope>
    <source>
        <strain evidence="2 3">DSM 27267</strain>
    </source>
</reference>
<evidence type="ECO:0000256" key="1">
    <source>
        <dbReference type="SAM" id="MobiDB-lite"/>
    </source>
</evidence>
<dbReference type="AlphaFoldDB" id="A0A2P8CFG9"/>
<organism evidence="2 3">
    <name type="scientific">Prolixibacter denitrificans</name>
    <dbReference type="NCBI Taxonomy" id="1541063"/>
    <lineage>
        <taxon>Bacteria</taxon>
        <taxon>Pseudomonadati</taxon>
        <taxon>Bacteroidota</taxon>
        <taxon>Bacteroidia</taxon>
        <taxon>Marinilabiliales</taxon>
        <taxon>Prolixibacteraceae</taxon>
        <taxon>Prolixibacter</taxon>
    </lineage>
</organism>
<accession>A0A2P8CFG9</accession>